<gene>
    <name evidence="1" type="ORF">HK413_08260</name>
</gene>
<dbReference type="Proteomes" id="UP000566071">
    <property type="component" value="Unassembled WGS sequence"/>
</dbReference>
<dbReference type="RefSeq" id="WP_175269827.1">
    <property type="nucleotide sequence ID" value="NZ_JABFCR010000033.1"/>
</dbReference>
<organism evidence="1 2">
    <name type="scientific">Mucilaginibacter humi</name>
    <dbReference type="NCBI Taxonomy" id="2732510"/>
    <lineage>
        <taxon>Bacteria</taxon>
        <taxon>Pseudomonadati</taxon>
        <taxon>Bacteroidota</taxon>
        <taxon>Sphingobacteriia</taxon>
        <taxon>Sphingobacteriales</taxon>
        <taxon>Sphingobacteriaceae</taxon>
        <taxon>Mucilaginibacter</taxon>
    </lineage>
</organism>
<keyword evidence="2" id="KW-1185">Reference proteome</keyword>
<reference evidence="1 2" key="1">
    <citation type="submission" date="2020-05" db="EMBL/GenBank/DDBJ databases">
        <authorList>
            <person name="Khan S.A."/>
            <person name="Jeon C.O."/>
            <person name="Chun B.H."/>
        </authorList>
    </citation>
    <scope>NUCLEOTIDE SEQUENCE [LARGE SCALE GENOMIC DNA]</scope>
    <source>
        <strain evidence="1 2">S1162</strain>
    </source>
</reference>
<proteinExistence type="predicted"/>
<sequence>MHGVLANNQKFNINQLLEFGYAIAVVTACQQKPKPTVLDATRYYHTVNIEVLASRMDYLIVS</sequence>
<evidence type="ECO:0000313" key="2">
    <source>
        <dbReference type="Proteomes" id="UP000566071"/>
    </source>
</evidence>
<name>A0ABX1W1N6_9SPHI</name>
<accession>A0ABX1W1N6</accession>
<comment type="caution">
    <text evidence="1">The sequence shown here is derived from an EMBL/GenBank/DDBJ whole genome shotgun (WGS) entry which is preliminary data.</text>
</comment>
<evidence type="ECO:0000313" key="1">
    <source>
        <dbReference type="EMBL" id="NNU34142.1"/>
    </source>
</evidence>
<dbReference type="EMBL" id="JABFCR010000033">
    <property type="protein sequence ID" value="NNU34142.1"/>
    <property type="molecule type" value="Genomic_DNA"/>
</dbReference>
<protein>
    <submittedName>
        <fullName evidence="1">Uncharacterized protein</fullName>
    </submittedName>
</protein>